<dbReference type="AlphaFoldDB" id="A0AAV4RS48"/>
<comment type="caution">
    <text evidence="2">The sequence shown here is derived from an EMBL/GenBank/DDBJ whole genome shotgun (WGS) entry which is preliminary data.</text>
</comment>
<accession>A0AAV4RS48</accession>
<dbReference type="Proteomes" id="UP001054837">
    <property type="component" value="Unassembled WGS sequence"/>
</dbReference>
<dbReference type="EMBL" id="BPLQ01006523">
    <property type="protein sequence ID" value="GIY23265.1"/>
    <property type="molecule type" value="Genomic_DNA"/>
</dbReference>
<proteinExistence type="predicted"/>
<sequence length="91" mass="10415">MQKDKSVDQYRNKRNFSTIFRGSLEKWFQKSDRRDARKVGFCPINCICIWKGLVYLPGQAGLLALSPKSSTWLSKNLWQHLALEVALGPSS</sequence>
<evidence type="ECO:0000313" key="3">
    <source>
        <dbReference type="Proteomes" id="UP001054837"/>
    </source>
</evidence>
<name>A0AAV4RS48_9ARAC</name>
<evidence type="ECO:0000313" key="2">
    <source>
        <dbReference type="EMBL" id="GIY23267.1"/>
    </source>
</evidence>
<protein>
    <recommendedName>
        <fullName evidence="4">Ycf15</fullName>
    </recommendedName>
</protein>
<dbReference type="EMBL" id="BPLQ01006523">
    <property type="protein sequence ID" value="GIY23267.1"/>
    <property type="molecule type" value="Genomic_DNA"/>
</dbReference>
<evidence type="ECO:0000313" key="1">
    <source>
        <dbReference type="EMBL" id="GIY23265.1"/>
    </source>
</evidence>
<reference evidence="2 3" key="1">
    <citation type="submission" date="2021-06" db="EMBL/GenBank/DDBJ databases">
        <title>Caerostris darwini draft genome.</title>
        <authorList>
            <person name="Kono N."/>
            <person name="Arakawa K."/>
        </authorList>
    </citation>
    <scope>NUCLEOTIDE SEQUENCE [LARGE SCALE GENOMIC DNA]</scope>
</reference>
<evidence type="ECO:0008006" key="4">
    <source>
        <dbReference type="Google" id="ProtNLM"/>
    </source>
</evidence>
<keyword evidence="3" id="KW-1185">Reference proteome</keyword>
<gene>
    <name evidence="1" type="ORF">CDAR_59941</name>
    <name evidence="2" type="ORF">CDAR_59951</name>
</gene>
<organism evidence="2 3">
    <name type="scientific">Caerostris darwini</name>
    <dbReference type="NCBI Taxonomy" id="1538125"/>
    <lineage>
        <taxon>Eukaryota</taxon>
        <taxon>Metazoa</taxon>
        <taxon>Ecdysozoa</taxon>
        <taxon>Arthropoda</taxon>
        <taxon>Chelicerata</taxon>
        <taxon>Arachnida</taxon>
        <taxon>Araneae</taxon>
        <taxon>Araneomorphae</taxon>
        <taxon>Entelegynae</taxon>
        <taxon>Araneoidea</taxon>
        <taxon>Araneidae</taxon>
        <taxon>Caerostris</taxon>
    </lineage>
</organism>